<dbReference type="EMBL" id="CYRX01000033">
    <property type="protein sequence ID" value="CUH62301.1"/>
    <property type="molecule type" value="Genomic_DNA"/>
</dbReference>
<accession>A0A0P1F3J1</accession>
<gene>
    <name evidence="2" type="ORF">THS5294_03615</name>
</gene>
<dbReference type="PANTHER" id="PTHR11614">
    <property type="entry name" value="PHOSPHOLIPASE-RELATED"/>
    <property type="match status" value="1"/>
</dbReference>
<dbReference type="AlphaFoldDB" id="A0A0P1F3J1"/>
<dbReference type="InterPro" id="IPR051044">
    <property type="entry name" value="MAG_DAG_Lipase"/>
</dbReference>
<dbReference type="Pfam" id="PF12146">
    <property type="entry name" value="Hydrolase_4"/>
    <property type="match status" value="1"/>
</dbReference>
<dbReference type="STRING" id="266809.PM03_03440"/>
<feature type="domain" description="Serine aminopeptidase S33" evidence="1">
    <location>
        <begin position="41"/>
        <end position="292"/>
    </location>
</feature>
<dbReference type="Gene3D" id="3.40.50.1820">
    <property type="entry name" value="alpha/beta hydrolase"/>
    <property type="match status" value="1"/>
</dbReference>
<sequence>MFEQAPYHSDISRGPKGGRAVWAHTSDDVRIRVGLWPITGARGTVLIFPGRTEYIEKYSDAAREFAVRGLASLAIDWRGQGLADRSAPDTKLGHVTNFDEYQRDVDAAVAVARDAGLPQPYYLFAHSMGGCIGLRSLMRGLPVKAAAFSAPMWGLELKYRTRVAAWIGSAIAVNTGLSQRYAPGTDAAAEPTSMPFEANPLTRDQDMFAWMQSQTAAYPELLVGGPSLGWLNAALREMHALAREAAPDLPCACWLGTAERIVEADAIEIRMNAWRGSTLHIVQDAEHEVAMEGPSVRGALFNGCAELFV</sequence>
<evidence type="ECO:0000313" key="3">
    <source>
        <dbReference type="Proteomes" id="UP000051298"/>
    </source>
</evidence>
<dbReference type="SUPFAM" id="SSF53474">
    <property type="entry name" value="alpha/beta-Hydrolases"/>
    <property type="match status" value="1"/>
</dbReference>
<protein>
    <submittedName>
        <fullName evidence="2">Lysophospholipase L2</fullName>
    </submittedName>
</protein>
<dbReference type="eggNOG" id="COG2267">
    <property type="taxonomic scope" value="Bacteria"/>
</dbReference>
<proteinExistence type="predicted"/>
<dbReference type="InterPro" id="IPR022742">
    <property type="entry name" value="Hydrolase_4"/>
</dbReference>
<evidence type="ECO:0000313" key="2">
    <source>
        <dbReference type="EMBL" id="CUH62301.1"/>
    </source>
</evidence>
<reference evidence="2 3" key="1">
    <citation type="submission" date="2015-09" db="EMBL/GenBank/DDBJ databases">
        <authorList>
            <consortium name="Swine Surveillance"/>
        </authorList>
    </citation>
    <scope>NUCLEOTIDE SEQUENCE [LARGE SCALE GENOMIC DNA]</scope>
    <source>
        <strain evidence="2 3">CECT 5294</strain>
    </source>
</reference>
<organism evidence="2 3">
    <name type="scientific">Thalassobacter stenotrophicus</name>
    <dbReference type="NCBI Taxonomy" id="266809"/>
    <lineage>
        <taxon>Bacteria</taxon>
        <taxon>Pseudomonadati</taxon>
        <taxon>Pseudomonadota</taxon>
        <taxon>Alphaproteobacteria</taxon>
        <taxon>Rhodobacterales</taxon>
        <taxon>Roseobacteraceae</taxon>
        <taxon>Thalassobacter</taxon>
    </lineage>
</organism>
<dbReference type="Proteomes" id="UP000051298">
    <property type="component" value="Unassembled WGS sequence"/>
</dbReference>
<dbReference type="InterPro" id="IPR029058">
    <property type="entry name" value="AB_hydrolase_fold"/>
</dbReference>
<name>A0A0P1F3J1_9RHOB</name>
<evidence type="ECO:0000259" key="1">
    <source>
        <dbReference type="Pfam" id="PF12146"/>
    </source>
</evidence>